<dbReference type="InterPro" id="IPR036734">
    <property type="entry name" value="Neur_chan_lig-bd_sf"/>
</dbReference>
<dbReference type="AlphaFoldDB" id="A0AAW0YGJ2"/>
<evidence type="ECO:0000259" key="13">
    <source>
        <dbReference type="Pfam" id="PF02931"/>
    </source>
</evidence>
<dbReference type="Gene3D" id="1.20.58.390">
    <property type="entry name" value="Neurotransmitter-gated ion-channel transmembrane domain"/>
    <property type="match status" value="1"/>
</dbReference>
<gene>
    <name evidence="15" type="ORF">OTU49_015816</name>
</gene>
<feature type="domain" description="Neurotransmitter-gated ion-channel ligand-binding" evidence="13">
    <location>
        <begin position="42"/>
        <end position="222"/>
    </location>
</feature>
<comment type="caution">
    <text evidence="15">The sequence shown here is derived from an EMBL/GenBank/DDBJ whole genome shotgun (WGS) entry which is preliminary data.</text>
</comment>
<dbReference type="EMBL" id="JARKIK010000010">
    <property type="protein sequence ID" value="KAK8749384.1"/>
    <property type="molecule type" value="Genomic_DNA"/>
</dbReference>
<organism evidence="15 16">
    <name type="scientific">Cherax quadricarinatus</name>
    <name type="common">Australian red claw crayfish</name>
    <dbReference type="NCBI Taxonomy" id="27406"/>
    <lineage>
        <taxon>Eukaryota</taxon>
        <taxon>Metazoa</taxon>
        <taxon>Ecdysozoa</taxon>
        <taxon>Arthropoda</taxon>
        <taxon>Crustacea</taxon>
        <taxon>Multicrustacea</taxon>
        <taxon>Malacostraca</taxon>
        <taxon>Eumalacostraca</taxon>
        <taxon>Eucarida</taxon>
        <taxon>Decapoda</taxon>
        <taxon>Pleocyemata</taxon>
        <taxon>Astacidea</taxon>
        <taxon>Parastacoidea</taxon>
        <taxon>Parastacidae</taxon>
        <taxon>Cherax</taxon>
    </lineage>
</organism>
<keyword evidence="8" id="KW-0406">Ion transport</keyword>
<keyword evidence="10" id="KW-0407">Ion channel</keyword>
<feature type="domain" description="Neurotransmitter-gated ion-channel transmembrane" evidence="14">
    <location>
        <begin position="251"/>
        <end position="358"/>
    </location>
</feature>
<dbReference type="PANTHER" id="PTHR18945">
    <property type="entry name" value="NEUROTRANSMITTER GATED ION CHANNEL"/>
    <property type="match status" value="1"/>
</dbReference>
<evidence type="ECO:0000256" key="7">
    <source>
        <dbReference type="ARBA" id="ARBA00022989"/>
    </source>
</evidence>
<evidence type="ECO:0000259" key="14">
    <source>
        <dbReference type="Pfam" id="PF02932"/>
    </source>
</evidence>
<dbReference type="InterPro" id="IPR038050">
    <property type="entry name" value="Neuro_actylchol_rec"/>
</dbReference>
<dbReference type="Pfam" id="PF02931">
    <property type="entry name" value="Neur_chan_LBD"/>
    <property type="match status" value="1"/>
</dbReference>
<evidence type="ECO:0000256" key="3">
    <source>
        <dbReference type="ARBA" id="ARBA00022448"/>
    </source>
</evidence>
<protein>
    <submittedName>
        <fullName evidence="15">Uncharacterized protein</fullName>
    </submittedName>
</protein>
<evidence type="ECO:0000256" key="2">
    <source>
        <dbReference type="ARBA" id="ARBA00004236"/>
    </source>
</evidence>
<keyword evidence="4" id="KW-1003">Cell membrane</keyword>
<dbReference type="InterPro" id="IPR006202">
    <property type="entry name" value="Neur_chan_lig-bd"/>
</dbReference>
<evidence type="ECO:0000256" key="10">
    <source>
        <dbReference type="ARBA" id="ARBA00023303"/>
    </source>
</evidence>
<evidence type="ECO:0000256" key="9">
    <source>
        <dbReference type="ARBA" id="ARBA00023136"/>
    </source>
</evidence>
<evidence type="ECO:0000256" key="11">
    <source>
        <dbReference type="SAM" id="Phobius"/>
    </source>
</evidence>
<evidence type="ECO:0000256" key="8">
    <source>
        <dbReference type="ARBA" id="ARBA00023065"/>
    </source>
</evidence>
<dbReference type="GO" id="GO:0005886">
    <property type="term" value="C:plasma membrane"/>
    <property type="evidence" value="ECO:0007669"/>
    <property type="project" value="UniProtKB-SubCell"/>
</dbReference>
<dbReference type="SUPFAM" id="SSF63712">
    <property type="entry name" value="Nicotinic receptor ligand binding domain-like"/>
    <property type="match status" value="1"/>
</dbReference>
<evidence type="ECO:0000256" key="6">
    <source>
        <dbReference type="ARBA" id="ARBA00022729"/>
    </source>
</evidence>
<dbReference type="GO" id="GO:0005230">
    <property type="term" value="F:extracellular ligand-gated monoatomic ion channel activity"/>
    <property type="evidence" value="ECO:0007669"/>
    <property type="project" value="InterPro"/>
</dbReference>
<sequence length="402" mass="45228">MKSDQPSIQMTRLLPLWLPLLLLTWSSVVMGFQVRLEEILNLKEYDGSLRPQMRQGPTLVNVSFIMDTLLIVDSMQVLEISGDLLQEWEDPNLLFPGSSGGIITSVGLSGTTGSKIQDQIWRPDLTAAHNINPRGSIPHSDFLRITRDGRMSYNQRVHYTIPCIMELYSYPLGVHTCTLKLNSLGYDSSELQPSWYGDTAVEFANLMITHGYELTEVKTSAKTVVTAHKPKRQLRVEMELQAYGGWEVKHTVIPMIATVTTAYFSFFINIRGACVRVILGMMSLMTAAIFHESTYRSVPHASYTMAIEVFTGTCLSFIFIATVESVVVDVLSHLPVKGRRSAPSSHTSFALEVRDEILQPDLTEERVGMRGNVAALWLDRCFRVLYPASFIAFNAVYWVLYN</sequence>
<dbReference type="Proteomes" id="UP001445076">
    <property type="component" value="Unassembled WGS sequence"/>
</dbReference>
<dbReference type="InterPro" id="IPR006028">
    <property type="entry name" value="GABAA/Glycine_rcpt"/>
</dbReference>
<keyword evidence="16" id="KW-1185">Reference proteome</keyword>
<evidence type="ECO:0000256" key="1">
    <source>
        <dbReference type="ARBA" id="ARBA00004141"/>
    </source>
</evidence>
<evidence type="ECO:0000313" key="16">
    <source>
        <dbReference type="Proteomes" id="UP001445076"/>
    </source>
</evidence>
<proteinExistence type="predicted"/>
<evidence type="ECO:0000313" key="15">
    <source>
        <dbReference type="EMBL" id="KAK8749384.1"/>
    </source>
</evidence>
<evidence type="ECO:0000256" key="5">
    <source>
        <dbReference type="ARBA" id="ARBA00022692"/>
    </source>
</evidence>
<dbReference type="PRINTS" id="PR00253">
    <property type="entry name" value="GABAARECEPTR"/>
</dbReference>
<keyword evidence="5 11" id="KW-0812">Transmembrane</keyword>
<dbReference type="GO" id="GO:0099095">
    <property type="term" value="F:ligand-gated monoatomic anion channel activity"/>
    <property type="evidence" value="ECO:0007669"/>
    <property type="project" value="UniProtKB-ARBA"/>
</dbReference>
<evidence type="ECO:0000256" key="12">
    <source>
        <dbReference type="SAM" id="SignalP"/>
    </source>
</evidence>
<feature type="transmembrane region" description="Helical" evidence="11">
    <location>
        <begin position="273"/>
        <end position="290"/>
    </location>
</feature>
<evidence type="ECO:0000256" key="4">
    <source>
        <dbReference type="ARBA" id="ARBA00022475"/>
    </source>
</evidence>
<dbReference type="Pfam" id="PF02932">
    <property type="entry name" value="Neur_chan_memb"/>
    <property type="match status" value="1"/>
</dbReference>
<keyword evidence="7 11" id="KW-1133">Transmembrane helix</keyword>
<dbReference type="SUPFAM" id="SSF90112">
    <property type="entry name" value="Neurotransmitter-gated ion-channel transmembrane pore"/>
    <property type="match status" value="1"/>
</dbReference>
<feature type="chain" id="PRO_5043665269" evidence="12">
    <location>
        <begin position="32"/>
        <end position="402"/>
    </location>
</feature>
<keyword evidence="9 11" id="KW-0472">Membrane</keyword>
<keyword evidence="3" id="KW-0813">Transport</keyword>
<feature type="transmembrane region" description="Helical" evidence="11">
    <location>
        <begin position="384"/>
        <end position="401"/>
    </location>
</feature>
<dbReference type="InterPro" id="IPR006029">
    <property type="entry name" value="Neurotrans-gated_channel_TM"/>
</dbReference>
<comment type="subcellular location">
    <subcellularLocation>
        <location evidence="2">Cell membrane</location>
    </subcellularLocation>
    <subcellularLocation>
        <location evidence="1">Membrane</location>
        <topology evidence="1">Multi-pass membrane protein</topology>
    </subcellularLocation>
</comment>
<feature type="signal peptide" evidence="12">
    <location>
        <begin position="1"/>
        <end position="31"/>
    </location>
</feature>
<dbReference type="InterPro" id="IPR006201">
    <property type="entry name" value="Neur_channel"/>
</dbReference>
<dbReference type="Gene3D" id="2.70.170.10">
    <property type="entry name" value="Neurotransmitter-gated ion-channel ligand-binding domain"/>
    <property type="match status" value="1"/>
</dbReference>
<reference evidence="15 16" key="1">
    <citation type="journal article" date="2024" name="BMC Genomics">
        <title>Genome assembly of redclaw crayfish (Cherax quadricarinatus) provides insights into its immune adaptation and hypoxia tolerance.</title>
        <authorList>
            <person name="Liu Z."/>
            <person name="Zheng J."/>
            <person name="Li H."/>
            <person name="Fang K."/>
            <person name="Wang S."/>
            <person name="He J."/>
            <person name="Zhou D."/>
            <person name="Weng S."/>
            <person name="Chi M."/>
            <person name="Gu Z."/>
            <person name="He J."/>
            <person name="Li F."/>
            <person name="Wang M."/>
        </authorList>
    </citation>
    <scope>NUCLEOTIDE SEQUENCE [LARGE SCALE GENOMIC DNA]</scope>
    <source>
        <strain evidence="15">ZL_2023a</strain>
    </source>
</reference>
<dbReference type="GO" id="GO:0005254">
    <property type="term" value="F:chloride channel activity"/>
    <property type="evidence" value="ECO:0007669"/>
    <property type="project" value="UniProtKB-ARBA"/>
</dbReference>
<accession>A0AAW0YGJ2</accession>
<feature type="transmembrane region" description="Helical" evidence="11">
    <location>
        <begin position="310"/>
        <end position="331"/>
    </location>
</feature>
<dbReference type="GO" id="GO:0004888">
    <property type="term" value="F:transmembrane signaling receptor activity"/>
    <property type="evidence" value="ECO:0007669"/>
    <property type="project" value="InterPro"/>
</dbReference>
<keyword evidence="6 12" id="KW-0732">Signal</keyword>
<dbReference type="InterPro" id="IPR036719">
    <property type="entry name" value="Neuro-gated_channel_TM_sf"/>
</dbReference>
<name>A0AAW0YGJ2_CHEQU</name>